<dbReference type="InterPro" id="IPR016039">
    <property type="entry name" value="Thiolase-like"/>
</dbReference>
<organism evidence="2">
    <name type="scientific">Desulfamplus magnetovallimortis</name>
    <dbReference type="NCBI Taxonomy" id="1246637"/>
    <lineage>
        <taxon>Bacteria</taxon>
        <taxon>Pseudomonadati</taxon>
        <taxon>Thermodesulfobacteriota</taxon>
        <taxon>Desulfobacteria</taxon>
        <taxon>Desulfobacterales</taxon>
        <taxon>Desulfobacteraceae</taxon>
        <taxon>Desulfamplus</taxon>
    </lineage>
</organism>
<dbReference type="AlphaFoldDB" id="L0R4H0"/>
<reference evidence="2" key="2">
    <citation type="submission" date="2012-12" db="EMBL/GenBank/DDBJ databases">
        <title>Region harboring genes involved in magnetosome formation of Candidatus Desulfamplus magnetosmortis.</title>
        <authorList>
            <person name="Lefevre C.T."/>
            <person name="Bazylinski D.A."/>
        </authorList>
    </citation>
    <scope>NUCLEOTIDE SEQUENCE</scope>
    <source>
        <strain evidence="2">BW-1</strain>
    </source>
</reference>
<reference evidence="3 4" key="3">
    <citation type="submission" date="2017-03" db="EMBL/GenBank/DDBJ databases">
        <authorList>
            <person name="Afonso C.L."/>
            <person name="Miller P.J."/>
            <person name="Scott M.A."/>
            <person name="Spackman E."/>
            <person name="Goraichik I."/>
            <person name="Dimitrov K.M."/>
            <person name="Suarez D.L."/>
            <person name="Swayne D.E."/>
        </authorList>
    </citation>
    <scope>NUCLEOTIDE SEQUENCE [LARGE SCALE GENOMIC DNA]</scope>
    <source>
        <strain evidence="3">PRJEB14757</strain>
    </source>
</reference>
<accession>L0R4H0</accession>
<keyword evidence="4" id="KW-1185">Reference proteome</keyword>
<dbReference type="Pfam" id="PF13723">
    <property type="entry name" value="Ketoacyl-synt_2"/>
    <property type="match status" value="1"/>
</dbReference>
<dbReference type="GO" id="GO:0016746">
    <property type="term" value="F:acyltransferase activity"/>
    <property type="evidence" value="ECO:0007669"/>
    <property type="project" value="InterPro"/>
</dbReference>
<proteinExistence type="predicted"/>
<dbReference type="Gene3D" id="3.40.47.10">
    <property type="match status" value="1"/>
</dbReference>
<dbReference type="STRING" id="1246637.MTBBW1_80153"/>
<dbReference type="EMBL" id="FWEV01000325">
    <property type="protein sequence ID" value="SLM32810.1"/>
    <property type="molecule type" value="Genomic_DNA"/>
</dbReference>
<dbReference type="SUPFAM" id="SSF53901">
    <property type="entry name" value="Thiolase-like"/>
    <property type="match status" value="1"/>
</dbReference>
<feature type="domain" description="Beta-ketoacyl synthase-like N-terminal" evidence="1">
    <location>
        <begin position="20"/>
        <end position="144"/>
    </location>
</feature>
<dbReference type="RefSeq" id="WP_080798431.1">
    <property type="nucleotide sequence ID" value="NZ_LT828540.1"/>
</dbReference>
<evidence type="ECO:0000259" key="1">
    <source>
        <dbReference type="Pfam" id="PF13723"/>
    </source>
</evidence>
<dbReference type="OrthoDB" id="5479871at2"/>
<dbReference type="InterPro" id="IPR014030">
    <property type="entry name" value="Ketoacyl_synth_N"/>
</dbReference>
<evidence type="ECO:0000313" key="4">
    <source>
        <dbReference type="Proteomes" id="UP000191931"/>
    </source>
</evidence>
<dbReference type="Proteomes" id="UP000191931">
    <property type="component" value="Unassembled WGS sequence"/>
</dbReference>
<dbReference type="EMBL" id="HF547348">
    <property type="protein sequence ID" value="CCO06759.1"/>
    <property type="molecule type" value="Genomic_DNA"/>
</dbReference>
<reference evidence="2" key="1">
    <citation type="submission" date="2012-10" db="EMBL/GenBank/DDBJ databases">
        <authorList>
            <person name="Lefevre C."/>
        </authorList>
    </citation>
    <scope>NUCLEOTIDE SEQUENCE</scope>
    <source>
        <strain evidence="2">BW-1</strain>
    </source>
</reference>
<evidence type="ECO:0000313" key="2">
    <source>
        <dbReference type="EMBL" id="CCO06759.1"/>
    </source>
</evidence>
<evidence type="ECO:0000313" key="3">
    <source>
        <dbReference type="EMBL" id="SLM32810.1"/>
    </source>
</evidence>
<gene>
    <name evidence="2" type="ORF">DEMABW1_80153</name>
    <name evidence="3" type="ORF">MTBBW1_80153</name>
</gene>
<sequence length="185" mass="20345">MKLIGKDKADSRSDLKIPGARRADLFSRMALKASIGASKDFEFPTGDPDTGIIVTTQFGPHATTFKFLDGMLEHSDTKVSPTLFSHSVHNAATSYIATVLDLRGPTLTFTCFKEPLFQAFALADIWIKLKRVSRVLLCYVEEKSIPFDTFHKHSSMPSYSKKGIKEGAVAFLLTEGEGFVIPDGP</sequence>
<name>L0R4H0_9BACT</name>
<protein>
    <recommendedName>
        <fullName evidence="1">Beta-ketoacyl synthase-like N-terminal domain-containing protein</fullName>
    </recommendedName>
</protein>